<feature type="domain" description="EGF-like" evidence="16">
    <location>
        <begin position="43"/>
        <end position="81"/>
    </location>
</feature>
<dbReference type="SMART" id="SM00179">
    <property type="entry name" value="EGF_CA"/>
    <property type="match status" value="17"/>
</dbReference>
<dbReference type="PROSITE" id="PS50227">
    <property type="entry name" value="G_PROTEIN_RECEP_F2_3"/>
    <property type="match status" value="1"/>
</dbReference>
<name>A0A6S7I0L0_PARCT</name>
<dbReference type="PROSITE" id="PS00010">
    <property type="entry name" value="ASX_HYDROXYL"/>
    <property type="match status" value="17"/>
</dbReference>
<evidence type="ECO:0000256" key="3">
    <source>
        <dbReference type="ARBA" id="ARBA00022475"/>
    </source>
</evidence>
<feature type="compositionally biased region" description="Polar residues" evidence="13">
    <location>
        <begin position="1589"/>
        <end position="1601"/>
    </location>
</feature>
<dbReference type="Gene3D" id="1.20.1070.10">
    <property type="entry name" value="Rhodopsin 7-helix transmembrane proteins"/>
    <property type="match status" value="1"/>
</dbReference>
<dbReference type="CDD" id="cd15040">
    <property type="entry name" value="7tmB2_Adhesion"/>
    <property type="match status" value="1"/>
</dbReference>
<comment type="caution">
    <text evidence="21">The sequence shown here is derived from an EMBL/GenBank/DDBJ whole genome shotgun (WGS) entry which is preliminary data.</text>
</comment>
<dbReference type="InterPro" id="IPR001879">
    <property type="entry name" value="GPCR_2_extracellular_dom"/>
</dbReference>
<keyword evidence="6" id="KW-0732">Signal</keyword>
<sequence>MFLDIIECSSNPCHPNATCTDNEGSFDCECNVGYSGNGFNCSNMNECSSNPCHANATCTDNEFSFDCKCNVGYSGNGFNCSNINECSSNPCHPNATCTDNEFSFVCECNIGYSGNGFNCSNINECLSNPCHPNATCTDNEGSFGCQCNVGYSGNGSSCSNINECSSNPCHPNATCTDNEGSFVCECNVGYSGNGFNCSNINECSSNPCHPNATCTDNEGSFVCECNVGYSGNGFNCSNIIECSSNPCHPNATCTDNEGSFDCECNVGYSGNGFNCSNMNECSSNPCHANATCTDNEFSFDCKCNVGYSGNGFNCSNINECSSNPCHPNATCTDNEGSFVCECNVGYSGNGFNCSNINECSSNPCHPNATCTDNEGSFVCECNVGYSGNGFNCSNINECSSNPCHPNATCTDNEGSFVCECNVGYSGNGFNCSNINECSSNPCHPNATCTDNEGSFVCECNVGYSGNGFNCSNIIECSSNPCHPNATCTDNEGSFDCECNVGYSGNGFNCSNMNECSSNPCHANATCTDNEFSFDCKCNVGYSGNGFNCSNINECSSNPCHPNATCTDNEFSFVCECNIGYSGNGFNCSNVIECSTNPCHLNAKCSDNEGSFVCQCNVGHSGNGFNCSNINECLTNPCHVNASCTDNEGSFDCQCRNGFAGNGITCLGLPDTFISMTFILKDREFTNSLNDPNSDDYQTLARQLKNNFDKEFSNDSEYRGVNIIRFRSGSVICNAEMVLVPDAEDEITRVLESVNTTGILGNFSVVPGSITITDIPAFTHIQLNVQYSGYAGGMLEITCTVTGPSLPSFEWRNNSMILSLSTRVKIENNDKVSKLFVRKTAKPDSGDYYCIASKGVNTINSSVSVEVKLIPVVAIFPLSVSATEGDTIMLTCKISVGDEENIKIMWYNSKQSGSVGQTRKLDLSNIELSDGNQRYKADYWCFATNSDGPGRSQNVTVYIISQDFNKFCLADNDSGYTWGKTPVGTSVIKKCPVGTIGTVTRFCKSNDGQPVWGDVNLSNCRSRVIINLVDKVSRLDEGFESEDISDILGETEKVTEDGKLYEKDVENIVYILEKTKKKTKTQNDRQSFIRSSSNIVSRKRKNVWKNIPSRNNLAKQIISGTDLNAKNYISQSAETGKVVSYSTPNIAVRGIRLPTVKPTNPEDISLLDTGRQGVIIPDVVTNEIDLAILVQYSSIKDILSEEELKETVDNTIGSTDSLTIRSTIVSFTIEPQLKNDSASKPFKIILQNNQTGYEDPRRTCAFIEPDVNGSIWSSEGCTLNEAESSVENVTCDCDHNTAFAIMMDVAGVQLTESEREILETISTVGCSISLVGIVLTILLQVCFWKQLKSPRAKVLLNLCVAIGFTDIFAILEGVARDSPNFCKAVAALLHFFVLSAFGWMLCEGILLYIVLIRIFDGVRGRHWKIFNFIGWGIPLLIVVVSLGATQGEGYGTESSCWLSVENKLIWAFVGPAFLVILANTIVFVMVLRTMMNSHKIKLQTSIKKVRTGVKAAVVIFPILGLTWLFGLMTFNRETLFFRYLFAVFNSAQGMLIFLFHCVLNKQMRDVIRNSTIRSTFSTGFGKKSVRRPKNSTSSPGKTVGSGINQKMVEKNARLQLESSKSESGGYGGYNNLNVSVAEEAKEVDHVVTSPVRVPTLATCILYGCFNGGTCLTDASGESRCSCTENYIGPYCTEQISCTSDTSCLGSGSCKVYQGQNYCDCADDLTGFSCDLDVSPDTPLPPDEEMTNYLIHYWAFNIIPFGRLFVDKIRRNHFTRYGDARIYGSLDLGNVAELNRFGSGALISETLKDPCLVAPYNCAEGLTVSFWLQFISGGIIIRTGKAGFHVYVEDGKFFITYQSVDRSWTIERGCIPMDVFLVTATWSAAGGLSYYENGKLVVSTQVPDSSLISENFGDVITVGYEETSSGKRYSSIIIDDLMIWNRALSSENVQTIHSYGVLTSFDRGSCLSDPCES</sequence>
<feature type="region of interest" description="Disordered" evidence="13">
    <location>
        <begin position="1578"/>
        <end position="1601"/>
    </location>
</feature>
<dbReference type="InterPro" id="IPR003598">
    <property type="entry name" value="Ig_sub2"/>
</dbReference>
<feature type="transmembrane region" description="Helical" evidence="14">
    <location>
        <begin position="1320"/>
        <end position="1342"/>
    </location>
</feature>
<feature type="domain" description="G-protein coupled receptors family 2 profile 2" evidence="19">
    <location>
        <begin position="1317"/>
        <end position="1559"/>
    </location>
</feature>
<dbReference type="SUPFAM" id="SSF57184">
    <property type="entry name" value="Growth factor receptor domain"/>
    <property type="match status" value="5"/>
</dbReference>
<feature type="transmembrane region" description="Helical" evidence="14">
    <location>
        <begin position="1354"/>
        <end position="1374"/>
    </location>
</feature>
<comment type="similarity">
    <text evidence="2">Belongs to the G-protein coupled receptor 2 family. Adhesion G-protein coupled receptor (ADGR) subfamily.</text>
</comment>
<dbReference type="GO" id="GO:0005886">
    <property type="term" value="C:plasma membrane"/>
    <property type="evidence" value="ECO:0007669"/>
    <property type="project" value="UniProtKB-SubCell"/>
</dbReference>
<evidence type="ECO:0000313" key="22">
    <source>
        <dbReference type="Proteomes" id="UP001152795"/>
    </source>
</evidence>
<gene>
    <name evidence="21" type="ORF">PACLA_8A023472</name>
</gene>
<evidence type="ECO:0000259" key="17">
    <source>
        <dbReference type="PROSITE" id="PS50221"/>
    </source>
</evidence>
<dbReference type="Pfam" id="PF01390">
    <property type="entry name" value="SEA"/>
    <property type="match status" value="1"/>
</dbReference>
<evidence type="ECO:0000256" key="12">
    <source>
        <dbReference type="PROSITE-ProRule" id="PRU00076"/>
    </source>
</evidence>
<dbReference type="SMART" id="SM00409">
    <property type="entry name" value="IG"/>
    <property type="match status" value="2"/>
</dbReference>
<dbReference type="Gene3D" id="2.10.25.10">
    <property type="entry name" value="Laminin"/>
    <property type="match status" value="18"/>
</dbReference>
<dbReference type="PROSITE" id="PS50835">
    <property type="entry name" value="IG_LIKE"/>
    <property type="match status" value="2"/>
</dbReference>
<dbReference type="InterPro" id="IPR013783">
    <property type="entry name" value="Ig-like_fold"/>
</dbReference>
<dbReference type="SMART" id="SM00008">
    <property type="entry name" value="HormR"/>
    <property type="match status" value="1"/>
</dbReference>
<dbReference type="PANTHER" id="PTHR24050">
    <property type="entry name" value="PA14 DOMAIN-CONTAINING PROTEIN"/>
    <property type="match status" value="1"/>
</dbReference>
<accession>A0A6S7I0L0</accession>
<dbReference type="PROSITE" id="PS50026">
    <property type="entry name" value="EGF_3"/>
    <property type="match status" value="19"/>
</dbReference>
<dbReference type="InterPro" id="IPR001881">
    <property type="entry name" value="EGF-like_Ca-bd_dom"/>
</dbReference>
<feature type="domain" description="EGF-like" evidence="16">
    <location>
        <begin position="1692"/>
        <end position="1729"/>
    </location>
</feature>
<keyword evidence="5 14" id="KW-0812">Transmembrane</keyword>
<dbReference type="SUPFAM" id="SSF82671">
    <property type="entry name" value="SEA domain"/>
    <property type="match status" value="1"/>
</dbReference>
<proteinExistence type="inferred from homology"/>
<feature type="transmembrane region" description="Helical" evidence="14">
    <location>
        <begin position="1535"/>
        <end position="1558"/>
    </location>
</feature>
<feature type="domain" description="EGF-like" evidence="16">
    <location>
        <begin position="472"/>
        <end position="510"/>
    </location>
</feature>
<dbReference type="SUPFAM" id="SSF48726">
    <property type="entry name" value="Immunoglobulin"/>
    <property type="match status" value="2"/>
</dbReference>
<dbReference type="InterPro" id="IPR018097">
    <property type="entry name" value="EGF_Ca-bd_CS"/>
</dbReference>
<dbReference type="PROSITE" id="PS50221">
    <property type="entry name" value="GAIN_B"/>
    <property type="match status" value="1"/>
</dbReference>
<dbReference type="InterPro" id="IPR013320">
    <property type="entry name" value="ConA-like_dom_sf"/>
</dbReference>
<feature type="domain" description="EGF-like" evidence="16">
    <location>
        <begin position="1654"/>
        <end position="1691"/>
    </location>
</feature>
<feature type="domain" description="EGF-like" evidence="16">
    <location>
        <begin position="238"/>
        <end position="276"/>
    </location>
</feature>
<evidence type="ECO:0000256" key="9">
    <source>
        <dbReference type="ARBA" id="ARBA00023136"/>
    </source>
</evidence>
<dbReference type="PROSITE" id="PS01187">
    <property type="entry name" value="EGF_CA"/>
    <property type="match status" value="6"/>
</dbReference>
<dbReference type="OrthoDB" id="4405280at2759"/>
<dbReference type="CDD" id="cd00054">
    <property type="entry name" value="EGF_CA"/>
    <property type="match status" value="17"/>
</dbReference>
<comment type="caution">
    <text evidence="12">Lacks conserved residue(s) required for the propagation of feature annotation.</text>
</comment>
<evidence type="ECO:0000259" key="15">
    <source>
        <dbReference type="PROSITE" id="PS50024"/>
    </source>
</evidence>
<keyword evidence="9 14" id="KW-0472">Membrane</keyword>
<dbReference type="Gene3D" id="2.60.40.10">
    <property type="entry name" value="Immunoglobulins"/>
    <property type="match status" value="2"/>
</dbReference>
<feature type="disulfide bond" evidence="12">
    <location>
        <begin position="1719"/>
        <end position="1728"/>
    </location>
</feature>
<keyword evidence="4 12" id="KW-0245">EGF-like domain</keyword>
<protein>
    <submittedName>
        <fullName evidence="21">Fibrillin-2-like isoform X48</fullName>
    </submittedName>
</protein>
<dbReference type="InterPro" id="IPR000152">
    <property type="entry name" value="EGF-type_Asp/Asn_hydroxyl_site"/>
</dbReference>
<dbReference type="Pfam" id="PF16489">
    <property type="entry name" value="GAIN"/>
    <property type="match status" value="1"/>
</dbReference>
<dbReference type="SUPFAM" id="SSF49899">
    <property type="entry name" value="Concanavalin A-like lectins/glucanases"/>
    <property type="match status" value="1"/>
</dbReference>
<dbReference type="InterPro" id="IPR017981">
    <property type="entry name" value="GPCR_2-like_7TM"/>
</dbReference>
<dbReference type="SMART" id="SM00408">
    <property type="entry name" value="IGc2"/>
    <property type="match status" value="2"/>
</dbReference>
<evidence type="ECO:0000256" key="1">
    <source>
        <dbReference type="ARBA" id="ARBA00004651"/>
    </source>
</evidence>
<dbReference type="Pfam" id="PF13385">
    <property type="entry name" value="Laminin_G_3"/>
    <property type="match status" value="1"/>
</dbReference>
<organism evidence="21 22">
    <name type="scientific">Paramuricea clavata</name>
    <name type="common">Red gorgonian</name>
    <name type="synonym">Violescent sea-whip</name>
    <dbReference type="NCBI Taxonomy" id="317549"/>
    <lineage>
        <taxon>Eukaryota</taxon>
        <taxon>Metazoa</taxon>
        <taxon>Cnidaria</taxon>
        <taxon>Anthozoa</taxon>
        <taxon>Octocorallia</taxon>
        <taxon>Malacalcyonacea</taxon>
        <taxon>Plexauridae</taxon>
        <taxon>Paramuricea</taxon>
    </lineage>
</organism>
<dbReference type="SMART" id="SM00303">
    <property type="entry name" value="GPS"/>
    <property type="match status" value="1"/>
</dbReference>
<feature type="domain" description="EGF-like" evidence="16">
    <location>
        <begin position="316"/>
        <end position="354"/>
    </location>
</feature>
<dbReference type="Gene3D" id="1.25.40.610">
    <property type="match status" value="1"/>
</dbReference>
<feature type="domain" description="EGF-like" evidence="16">
    <location>
        <begin position="4"/>
        <end position="42"/>
    </location>
</feature>
<dbReference type="InterPro" id="IPR013098">
    <property type="entry name" value="Ig_I-set"/>
</dbReference>
<dbReference type="InterPro" id="IPR052235">
    <property type="entry name" value="Nephronectin_domain"/>
</dbReference>
<feature type="transmembrane region" description="Helical" evidence="14">
    <location>
        <begin position="1422"/>
        <end position="1443"/>
    </location>
</feature>
<evidence type="ECO:0000259" key="20">
    <source>
        <dbReference type="PROSITE" id="PS50835"/>
    </source>
</evidence>
<keyword evidence="8 14" id="KW-1133">Transmembrane helix</keyword>
<keyword evidence="11" id="KW-0325">Glycoprotein</keyword>
<feature type="non-terminal residue" evidence="21">
    <location>
        <position position="1"/>
    </location>
</feature>
<dbReference type="SUPFAM" id="SSF57196">
    <property type="entry name" value="EGF/Laminin"/>
    <property type="match status" value="3"/>
</dbReference>
<dbReference type="GO" id="GO:0007166">
    <property type="term" value="P:cell surface receptor signaling pathway"/>
    <property type="evidence" value="ECO:0007669"/>
    <property type="project" value="InterPro"/>
</dbReference>
<feature type="domain" description="EGF-like" evidence="16">
    <location>
        <begin position="394"/>
        <end position="432"/>
    </location>
</feature>
<evidence type="ECO:0000259" key="18">
    <source>
        <dbReference type="PROSITE" id="PS50227"/>
    </source>
</evidence>
<feature type="domain" description="EGF-like" evidence="16">
    <location>
        <begin position="277"/>
        <end position="315"/>
    </location>
</feature>
<keyword evidence="3" id="KW-1003">Cell membrane</keyword>
<dbReference type="InterPro" id="IPR000832">
    <property type="entry name" value="GPCR_2_secretin-like"/>
</dbReference>
<evidence type="ECO:0000256" key="10">
    <source>
        <dbReference type="ARBA" id="ARBA00023157"/>
    </source>
</evidence>
<dbReference type="InterPro" id="IPR036364">
    <property type="entry name" value="SEA_dom_sf"/>
</dbReference>
<dbReference type="Proteomes" id="UP001152795">
    <property type="component" value="Unassembled WGS sequence"/>
</dbReference>
<feature type="domain" description="Ig-like" evidence="20">
    <location>
        <begin position="775"/>
        <end position="865"/>
    </location>
</feature>
<feature type="transmembrane region" description="Helical" evidence="14">
    <location>
        <begin position="1386"/>
        <end position="1410"/>
    </location>
</feature>
<dbReference type="Pfam" id="PF00002">
    <property type="entry name" value="7tm_2"/>
    <property type="match status" value="1"/>
</dbReference>
<dbReference type="FunFam" id="2.10.25.10:FF:000038">
    <property type="entry name" value="Fibrillin 2"/>
    <property type="match status" value="1"/>
</dbReference>
<feature type="domain" description="GAIN-B" evidence="17">
    <location>
        <begin position="1136"/>
        <end position="1308"/>
    </location>
</feature>
<feature type="domain" description="Ig-like" evidence="20">
    <location>
        <begin position="870"/>
        <end position="955"/>
    </location>
</feature>
<keyword evidence="10 12" id="KW-1015">Disulfide bond</keyword>
<dbReference type="PROSITE" id="PS00022">
    <property type="entry name" value="EGF_1"/>
    <property type="match status" value="2"/>
</dbReference>
<evidence type="ECO:0000259" key="19">
    <source>
        <dbReference type="PROSITE" id="PS50261"/>
    </source>
</evidence>
<evidence type="ECO:0000256" key="7">
    <source>
        <dbReference type="ARBA" id="ARBA00022737"/>
    </source>
</evidence>
<dbReference type="PROSITE" id="PS01186">
    <property type="entry name" value="EGF_2"/>
    <property type="match status" value="16"/>
</dbReference>
<feature type="domain" description="EGF-like" evidence="16">
    <location>
        <begin position="121"/>
        <end position="159"/>
    </location>
</feature>
<dbReference type="FunFam" id="1.20.1070.10:FF:000058">
    <property type="entry name" value="Adhesion G protein-coupled receptor F5"/>
    <property type="match status" value="1"/>
</dbReference>
<evidence type="ECO:0000313" key="21">
    <source>
        <dbReference type="EMBL" id="CAB4011256.1"/>
    </source>
</evidence>
<dbReference type="PANTHER" id="PTHR24050:SF28">
    <property type="entry name" value="UROMODULIN-LIKE"/>
    <property type="match status" value="1"/>
</dbReference>
<dbReference type="InterPro" id="IPR000203">
    <property type="entry name" value="GPS"/>
</dbReference>
<keyword evidence="7" id="KW-0677">Repeat</keyword>
<dbReference type="Gene3D" id="3.30.70.960">
    <property type="entry name" value="SEA domain"/>
    <property type="match status" value="1"/>
</dbReference>
<feature type="domain" description="EGF-like" evidence="16">
    <location>
        <begin position="82"/>
        <end position="120"/>
    </location>
</feature>
<dbReference type="InterPro" id="IPR000082">
    <property type="entry name" value="SEA_dom"/>
</dbReference>
<dbReference type="SMART" id="SM00181">
    <property type="entry name" value="EGF"/>
    <property type="match status" value="19"/>
</dbReference>
<comment type="subcellular location">
    <subcellularLocation>
        <location evidence="1">Cell membrane</location>
        <topology evidence="1">Multi-pass membrane protein</topology>
    </subcellularLocation>
</comment>
<dbReference type="InterPro" id="IPR057244">
    <property type="entry name" value="GAIN_B"/>
</dbReference>
<feature type="domain" description="EGF-like" evidence="16">
    <location>
        <begin position="511"/>
        <end position="549"/>
    </location>
</feature>
<feature type="domain" description="EGF-like" evidence="16">
    <location>
        <begin position="550"/>
        <end position="588"/>
    </location>
</feature>
<dbReference type="InterPro" id="IPR003599">
    <property type="entry name" value="Ig_sub"/>
</dbReference>
<dbReference type="Gene3D" id="2.60.120.200">
    <property type="match status" value="1"/>
</dbReference>
<feature type="domain" description="G-protein coupled receptors family 2 profile 1" evidence="18">
    <location>
        <begin position="939"/>
        <end position="1023"/>
    </location>
</feature>
<evidence type="ECO:0000256" key="5">
    <source>
        <dbReference type="ARBA" id="ARBA00022692"/>
    </source>
</evidence>
<dbReference type="CDD" id="cd00096">
    <property type="entry name" value="Ig"/>
    <property type="match status" value="1"/>
</dbReference>
<dbReference type="EMBL" id="CACRXK020007087">
    <property type="protein sequence ID" value="CAB4011256.1"/>
    <property type="molecule type" value="Genomic_DNA"/>
</dbReference>
<feature type="domain" description="EGF-like" evidence="16">
    <location>
        <begin position="199"/>
        <end position="237"/>
    </location>
</feature>
<feature type="domain" description="EGF-like" evidence="16">
    <location>
        <begin position="433"/>
        <end position="471"/>
    </location>
</feature>
<dbReference type="InterPro" id="IPR024731">
    <property type="entry name" value="NELL2-like_EGF"/>
</dbReference>
<dbReference type="PRINTS" id="PR00249">
    <property type="entry name" value="GPCRSECRETIN"/>
</dbReference>
<dbReference type="InterPro" id="IPR032471">
    <property type="entry name" value="AGRL2-4_GAIN_subdom_A"/>
</dbReference>
<evidence type="ECO:0000256" key="4">
    <source>
        <dbReference type="ARBA" id="ARBA00022536"/>
    </source>
</evidence>
<evidence type="ECO:0000259" key="16">
    <source>
        <dbReference type="PROSITE" id="PS50026"/>
    </source>
</evidence>
<dbReference type="GO" id="GO:0005509">
    <property type="term" value="F:calcium ion binding"/>
    <property type="evidence" value="ECO:0007669"/>
    <property type="project" value="InterPro"/>
</dbReference>
<dbReference type="Pfam" id="PF07679">
    <property type="entry name" value="I-set"/>
    <property type="match status" value="1"/>
</dbReference>
<evidence type="ECO:0000256" key="6">
    <source>
        <dbReference type="ARBA" id="ARBA00022729"/>
    </source>
</evidence>
<reference evidence="21" key="1">
    <citation type="submission" date="2020-04" db="EMBL/GenBank/DDBJ databases">
        <authorList>
            <person name="Alioto T."/>
            <person name="Alioto T."/>
            <person name="Gomez Garrido J."/>
        </authorList>
    </citation>
    <scope>NUCLEOTIDE SEQUENCE</scope>
    <source>
        <strain evidence="21">A484AB</strain>
    </source>
</reference>
<dbReference type="InterPro" id="IPR000742">
    <property type="entry name" value="EGF"/>
</dbReference>
<dbReference type="GO" id="GO:0004930">
    <property type="term" value="F:G protein-coupled receptor activity"/>
    <property type="evidence" value="ECO:0007669"/>
    <property type="project" value="InterPro"/>
</dbReference>
<dbReference type="Pfam" id="PF12947">
    <property type="entry name" value="EGF_3"/>
    <property type="match status" value="17"/>
</dbReference>
<evidence type="ECO:0000256" key="8">
    <source>
        <dbReference type="ARBA" id="ARBA00022989"/>
    </source>
</evidence>
<dbReference type="PROSITE" id="PS50261">
    <property type="entry name" value="G_PROTEIN_RECEP_F2_4"/>
    <property type="match status" value="1"/>
</dbReference>
<evidence type="ECO:0000256" key="13">
    <source>
        <dbReference type="SAM" id="MobiDB-lite"/>
    </source>
</evidence>
<feature type="domain" description="EGF-like" evidence="16">
    <location>
        <begin position="589"/>
        <end position="627"/>
    </location>
</feature>
<evidence type="ECO:0000256" key="2">
    <source>
        <dbReference type="ARBA" id="ARBA00007343"/>
    </source>
</evidence>
<feature type="domain" description="SEA" evidence="15">
    <location>
        <begin position="669"/>
        <end position="776"/>
    </location>
</feature>
<dbReference type="InterPro" id="IPR007110">
    <property type="entry name" value="Ig-like_dom"/>
</dbReference>
<dbReference type="InterPro" id="IPR009030">
    <property type="entry name" value="Growth_fac_rcpt_cys_sf"/>
</dbReference>
<feature type="disulfide bond" evidence="12">
    <location>
        <begin position="1681"/>
        <end position="1690"/>
    </location>
</feature>
<feature type="transmembrane region" description="Helical" evidence="14">
    <location>
        <begin position="1463"/>
        <end position="1486"/>
    </location>
</feature>
<dbReference type="SUPFAM" id="SSF81321">
    <property type="entry name" value="Family A G protein-coupled receptor-like"/>
    <property type="match status" value="1"/>
</dbReference>
<dbReference type="InterPro" id="IPR036179">
    <property type="entry name" value="Ig-like_dom_sf"/>
</dbReference>
<keyword evidence="22" id="KW-1185">Reference proteome</keyword>
<feature type="transmembrane region" description="Helical" evidence="14">
    <location>
        <begin position="1507"/>
        <end position="1529"/>
    </location>
</feature>
<dbReference type="PROSITE" id="PS50024">
    <property type="entry name" value="SEA"/>
    <property type="match status" value="1"/>
</dbReference>
<evidence type="ECO:0000256" key="11">
    <source>
        <dbReference type="ARBA" id="ARBA00023180"/>
    </source>
</evidence>
<evidence type="ECO:0000256" key="14">
    <source>
        <dbReference type="SAM" id="Phobius"/>
    </source>
</evidence>
<feature type="domain" description="EGF-like" evidence="16">
    <location>
        <begin position="628"/>
        <end position="666"/>
    </location>
</feature>
<feature type="domain" description="EGF-like" evidence="16">
    <location>
        <begin position="355"/>
        <end position="393"/>
    </location>
</feature>
<feature type="domain" description="EGF-like" evidence="16">
    <location>
        <begin position="160"/>
        <end position="198"/>
    </location>
</feature>